<dbReference type="PANTHER" id="PTHR14614">
    <property type="entry name" value="HEPATOCELLULAR CARCINOMA-ASSOCIATED ANTIGEN"/>
    <property type="match status" value="1"/>
</dbReference>
<dbReference type="Gene3D" id="3.40.50.150">
    <property type="entry name" value="Vaccinia Virus protein VP39"/>
    <property type="match status" value="1"/>
</dbReference>
<evidence type="ECO:0000256" key="1">
    <source>
        <dbReference type="SAM" id="MobiDB-lite"/>
    </source>
</evidence>
<proteinExistence type="predicted"/>
<dbReference type="AlphaFoldDB" id="A0A7C9AKJ7"/>
<dbReference type="InterPro" id="IPR029063">
    <property type="entry name" value="SAM-dependent_MTases_sf"/>
</dbReference>
<organism evidence="2">
    <name type="scientific">Opuntia streptacantha</name>
    <name type="common">Prickly pear cactus</name>
    <name type="synonym">Opuntia cardona</name>
    <dbReference type="NCBI Taxonomy" id="393608"/>
    <lineage>
        <taxon>Eukaryota</taxon>
        <taxon>Viridiplantae</taxon>
        <taxon>Streptophyta</taxon>
        <taxon>Embryophyta</taxon>
        <taxon>Tracheophyta</taxon>
        <taxon>Spermatophyta</taxon>
        <taxon>Magnoliopsida</taxon>
        <taxon>eudicotyledons</taxon>
        <taxon>Gunneridae</taxon>
        <taxon>Pentapetalae</taxon>
        <taxon>Caryophyllales</taxon>
        <taxon>Cactineae</taxon>
        <taxon>Cactaceae</taxon>
        <taxon>Opuntioideae</taxon>
        <taxon>Opuntia</taxon>
    </lineage>
</organism>
<accession>A0A7C9AKJ7</accession>
<feature type="region of interest" description="Disordered" evidence="1">
    <location>
        <begin position="291"/>
        <end position="312"/>
    </location>
</feature>
<evidence type="ECO:0008006" key="3">
    <source>
        <dbReference type="Google" id="ProtNLM"/>
    </source>
</evidence>
<dbReference type="PANTHER" id="PTHR14614:SF130">
    <property type="entry name" value="PROTEIN-LYSINE N-METHYLTRANSFERASE EEF2KMT"/>
    <property type="match status" value="1"/>
</dbReference>
<name>A0A7C9AKJ7_OPUST</name>
<reference evidence="2" key="1">
    <citation type="journal article" date="2013" name="J. Plant Res.">
        <title>Effect of fungi and light on seed germination of three Opuntia species from semiarid lands of central Mexico.</title>
        <authorList>
            <person name="Delgado-Sanchez P."/>
            <person name="Jimenez-Bremont J.F."/>
            <person name="Guerrero-Gonzalez Mde L."/>
            <person name="Flores J."/>
        </authorList>
    </citation>
    <scope>NUCLEOTIDE SEQUENCE</scope>
    <source>
        <tissue evidence="2">Cladode</tissue>
    </source>
</reference>
<dbReference type="Pfam" id="PF10294">
    <property type="entry name" value="Methyltransf_16"/>
    <property type="match status" value="1"/>
</dbReference>
<reference evidence="2" key="2">
    <citation type="submission" date="2020-07" db="EMBL/GenBank/DDBJ databases">
        <authorList>
            <person name="Vera ALvarez R."/>
            <person name="Arias-Moreno D.M."/>
            <person name="Jimenez-Jacinto V."/>
            <person name="Jimenez-Bremont J.F."/>
            <person name="Swaminathan K."/>
            <person name="Moose S.P."/>
            <person name="Guerrero-Gonzalez M.L."/>
            <person name="Marino-Ramirez L."/>
            <person name="Landsman D."/>
            <person name="Rodriguez-Kessler M."/>
            <person name="Delgado-Sanchez P."/>
        </authorList>
    </citation>
    <scope>NUCLEOTIDE SEQUENCE</scope>
    <source>
        <tissue evidence="2">Cladode</tissue>
    </source>
</reference>
<dbReference type="SUPFAM" id="SSF53335">
    <property type="entry name" value="S-adenosyl-L-methionine-dependent methyltransferases"/>
    <property type="match status" value="1"/>
</dbReference>
<evidence type="ECO:0000313" key="2">
    <source>
        <dbReference type="EMBL" id="MBA4667975.1"/>
    </source>
</evidence>
<dbReference type="InterPro" id="IPR019410">
    <property type="entry name" value="Methyltransf_16"/>
</dbReference>
<sequence>MLLRGPEMEDLDLLRQRLVAAFLAMEPPDCLISLARTCGGGSIGEDVQGFIWSHCIDRGDEKCHVPYLKNFLKKLIKEVESTGGSLLDEFYERYAFYMASLKEDVPGKGNLRVVKCISFLLNHVPGFSDQMQLLVPLQCSVNMLEGDTGCALWPSGIFLSEFILSFPQVFARKSCLEVGSGVGLLGICLQHVKASKVVLTDGDMSSLANLKLNLVMNGISNTDVPLDNTCSVSDAVQCIHLPWESAKESQLQLFMPDIVLGADVIYDPSCLPHLIRVLSILLSRRKSIDCSSDSKAQHPTPPQDHRIQYDNGNDNPAQLQLEAATLEFLSEELGCGPVALIASVIRNIDTFRCFLKLAHEANIAVRDLTQTVRPFDLLPYMQSYSRGDVRLFILSQMRE</sequence>
<dbReference type="EMBL" id="GISG01237600">
    <property type="protein sequence ID" value="MBA4667975.1"/>
    <property type="molecule type" value="Transcribed_RNA"/>
</dbReference>
<protein>
    <recommendedName>
        <fullName evidence="3">FAM86 N-terminal domain-containing protein</fullName>
    </recommendedName>
</protein>